<dbReference type="PROSITE" id="PS50021">
    <property type="entry name" value="CH"/>
    <property type="match status" value="1"/>
</dbReference>
<organism evidence="5 6">
    <name type="scientific">Scheffersomyces spartinae</name>
    <dbReference type="NCBI Taxonomy" id="45513"/>
    <lineage>
        <taxon>Eukaryota</taxon>
        <taxon>Fungi</taxon>
        <taxon>Dikarya</taxon>
        <taxon>Ascomycota</taxon>
        <taxon>Saccharomycotina</taxon>
        <taxon>Pichiomycetes</taxon>
        <taxon>Debaryomycetaceae</taxon>
        <taxon>Scheffersomyces</taxon>
    </lineage>
</organism>
<comment type="caution">
    <text evidence="5">The sequence shown here is derived from an EMBL/GenBank/DDBJ whole genome shotgun (WGS) entry which is preliminary data.</text>
</comment>
<feature type="compositionally biased region" description="Polar residues" evidence="2">
    <location>
        <begin position="178"/>
        <end position="187"/>
    </location>
</feature>
<dbReference type="GO" id="GO:0005096">
    <property type="term" value="F:GTPase activator activity"/>
    <property type="evidence" value="ECO:0007669"/>
    <property type="project" value="TreeGrafter"/>
</dbReference>
<dbReference type="PANTHER" id="PTHR14149:SF14">
    <property type="entry name" value="CALPONIN-HOMOLOGY (CH) DOMAIN-CONTAINING PROTEIN"/>
    <property type="match status" value="1"/>
</dbReference>
<feature type="domain" description="Ras-GAP" evidence="3">
    <location>
        <begin position="982"/>
        <end position="1202"/>
    </location>
</feature>
<dbReference type="GO" id="GO:1903479">
    <property type="term" value="P:mitotic actomyosin contractile ring assembly actin filament organization"/>
    <property type="evidence" value="ECO:0007669"/>
    <property type="project" value="TreeGrafter"/>
</dbReference>
<dbReference type="SMART" id="SM00015">
    <property type="entry name" value="IQ"/>
    <property type="match status" value="2"/>
</dbReference>
<gene>
    <name evidence="5" type="ORF">KQ657_002098</name>
</gene>
<feature type="compositionally biased region" description="Low complexity" evidence="2">
    <location>
        <begin position="57"/>
        <end position="70"/>
    </location>
</feature>
<dbReference type="RefSeq" id="XP_043051260.1">
    <property type="nucleotide sequence ID" value="XM_043192872.1"/>
</dbReference>
<dbReference type="Proteomes" id="UP000790833">
    <property type="component" value="Unassembled WGS sequence"/>
</dbReference>
<dbReference type="SUPFAM" id="SSF48350">
    <property type="entry name" value="GTPase activation domain, GAP"/>
    <property type="match status" value="1"/>
</dbReference>
<keyword evidence="1" id="KW-0175">Coiled coil</keyword>
<dbReference type="CDD" id="cd21206">
    <property type="entry name" value="CH_IQGAP"/>
    <property type="match status" value="1"/>
</dbReference>
<dbReference type="InterPro" id="IPR036872">
    <property type="entry name" value="CH_dom_sf"/>
</dbReference>
<feature type="domain" description="Calponin-homology (CH)" evidence="4">
    <location>
        <begin position="196"/>
        <end position="303"/>
    </location>
</feature>
<dbReference type="PANTHER" id="PTHR14149">
    <property type="entry name" value="RAS GTPASE-ACTIVATING PROTEIN WITH IQ MOTIF"/>
    <property type="match status" value="1"/>
</dbReference>
<dbReference type="InterPro" id="IPR001715">
    <property type="entry name" value="CH_dom"/>
</dbReference>
<dbReference type="PROSITE" id="PS50096">
    <property type="entry name" value="IQ"/>
    <property type="match status" value="4"/>
</dbReference>
<sequence>MASPTRSNGVAQRYLVNLNEVGGNSSRKQNALQPSSKLNAGQFKNDLDKLAADMNITTPSSKTTASSTTTLLRSRFESPSVTVSSFKSSSTKSSTSPFSNSSSPTKYNSSNNNKTPTPRLPIKLDDSDEKPSWATANYKDVLSRNKTPRLSPSKIPSLGNPLESTPSSTSPAPRRSPYLTSPSNSTSTDLPGYEYLCRIQAIKDWLELVLQEQIDLSPVEMIAYIKNGIHLAKLSNVFLPLKRRVFLVDGKLQFKHTENINIFFQLLDYLNIPDLFRFELTDLYDAKNVPKVWFCLHALSFIINNMFPEYPPVAVLVGKLLFLEEEIRQSNRSLVGVGLPNFTSADSGADPSIQQYNSQLKFIPRPLKRPELSPEPKPTLSFVNASPQLKARILVEQAMQTEDNPFLETTSILRGKTLLEPPLGSDFIRRPKQQSSIAIDTSDLEQEQEQEQENVSASIKSNASALGELQSHEAKIIKLQSLARGANFRYNMFVDRILLKSYGEEFTHFQSIIRGKFSRDKSVHKHRDHLLLYKDEITELQSLIRAKLTIKRRNTIMNKAAIHDDLQSIIRGHMVRRKLASLKESIRKQQPSIIELQNKIRTKTVSCKVVPVLHSMDEILPSVIRLQSHSRLLIYRRGAALKISGFEAIESTTKLQSYIRGFKVRMNVRKMRTAVEGEVNTIKELQSIAKGAISRTRLFDNVLVSLLYEDFIMNGLFSKIRGNKVRKDIQIKKFQLERCKKESIVPIQSLFRGLYCRFQRDIMLEDVYDEIDSIISLQALIRARPIKKLMEDFRLHYQKNYDKVVKAQAIIKAKITRDAYKTLMTKKNCPFPVIKRFAHLLSTNEADYVEEMALNEQKDKVIELSKKNDNLEMNIENLDLKLSLLDKNKITIEQFIKERNKFKMVQPTHSNLNLDNMDKSSRERIELYQSLFFLLQTKPTYLANFYRNLSLESRTTTLVTDLTHCVNMIFPITNNNINAQTREEYYLMKLMFCIISDDIEFRCKNIGDITKMQSCYWLDLFLLYNRHTSQRHHLKKMIGNFVQGIVERSELDYESDPSLINDNIVDRDLRLLGSSTHKKGISPHMAIKDPEISNQFVENLLSLREAASLLTNILESSMSSVPRHVKLVAKKAYKLSQLNFPEKSNTQHLAVAGVIFIKHYVSPILHYPENFGILDSRNPVHNDTNTRANLKHLSRVMLQLFSMKQFTDNFLKPLNDYVDSTTELIKSIIETLISVNDLDDEYNMNDYDDIVVHSKPVLSLKTSDMFKLEKMILENVDIVVPSEDDQLLGVLKKLQSLSYSSDQYIRFAELGLVTLNLNPTSKEESLIDAKSRSLFTQAKRYLLNIIMVQDEPTLLETLVAGISKEHEFKFKQLIEEQKQESNNNNRLHATYLSELNSISFHDLKKKCLEILLKLEQMGQLSRRNSFQDLLNQIAMDIKTKDSQRINRKQQLTTVSRAIFKLSEKEKYLTKQLEDYNNHIEQLLGQLQSIPKDKKIFNIIPVFSKQYFYHRELRKSNRLPKFGSYKYSAKKLQDQHILLDVKGLLGKAMCSSSKLDFMFSCHEVGKFTIEAANGSINVQGACERISLDDFLNMQYDQKETVTIFSGMALFNTQNLCNFIFRKFYDIKE</sequence>
<feature type="region of interest" description="Disordered" evidence="2">
    <location>
        <begin position="21"/>
        <end position="40"/>
    </location>
</feature>
<protein>
    <recommendedName>
        <fullName evidence="7">Ras GTPase-activating-like protein</fullName>
    </recommendedName>
</protein>
<evidence type="ECO:0008006" key="7">
    <source>
        <dbReference type="Google" id="ProtNLM"/>
    </source>
</evidence>
<dbReference type="InterPro" id="IPR001936">
    <property type="entry name" value="RasGAP_dom"/>
</dbReference>
<dbReference type="OrthoDB" id="775356at2759"/>
<dbReference type="Gene3D" id="1.10.418.10">
    <property type="entry name" value="Calponin-like domain"/>
    <property type="match status" value="1"/>
</dbReference>
<dbReference type="GO" id="GO:0051015">
    <property type="term" value="F:actin filament binding"/>
    <property type="evidence" value="ECO:0007669"/>
    <property type="project" value="TreeGrafter"/>
</dbReference>
<dbReference type="GO" id="GO:0005516">
    <property type="term" value="F:calmodulin binding"/>
    <property type="evidence" value="ECO:0007669"/>
    <property type="project" value="TreeGrafter"/>
</dbReference>
<feature type="compositionally biased region" description="Low complexity" evidence="2">
    <location>
        <begin position="164"/>
        <end position="177"/>
    </location>
</feature>
<dbReference type="SMART" id="SM00033">
    <property type="entry name" value="CH"/>
    <property type="match status" value="1"/>
</dbReference>
<dbReference type="PROSITE" id="PS50018">
    <property type="entry name" value="RAS_GTPASE_ACTIV_2"/>
    <property type="match status" value="1"/>
</dbReference>
<feature type="compositionally biased region" description="Low complexity" evidence="2">
    <location>
        <begin position="78"/>
        <end position="117"/>
    </location>
</feature>
<feature type="coiled-coil region" evidence="1">
    <location>
        <begin position="854"/>
        <end position="888"/>
    </location>
</feature>
<evidence type="ECO:0000259" key="4">
    <source>
        <dbReference type="PROSITE" id="PS50021"/>
    </source>
</evidence>
<dbReference type="InterPro" id="IPR000593">
    <property type="entry name" value="RasGAP_C"/>
</dbReference>
<feature type="region of interest" description="Disordered" evidence="2">
    <location>
        <begin position="54"/>
        <end position="131"/>
    </location>
</feature>
<dbReference type="Pfam" id="PF00307">
    <property type="entry name" value="CH"/>
    <property type="match status" value="1"/>
</dbReference>
<dbReference type="Pfam" id="PF00616">
    <property type="entry name" value="RasGAP"/>
    <property type="match status" value="1"/>
</dbReference>
<dbReference type="CDD" id="cd12206">
    <property type="entry name" value="RasGAP_IQGAP_related"/>
    <property type="match status" value="1"/>
</dbReference>
<dbReference type="SUPFAM" id="SSF47576">
    <property type="entry name" value="Calponin-homology domain, CH-domain"/>
    <property type="match status" value="1"/>
</dbReference>
<accession>A0A9P7VCT2</accession>
<name>A0A9P7VCT2_9ASCO</name>
<dbReference type="SUPFAM" id="SSF143885">
    <property type="entry name" value="RGC domain-like"/>
    <property type="match status" value="1"/>
</dbReference>
<feature type="compositionally biased region" description="Basic and acidic residues" evidence="2">
    <location>
        <begin position="122"/>
        <end position="131"/>
    </location>
</feature>
<dbReference type="GO" id="GO:0110085">
    <property type="term" value="C:mitotic actomyosin contractile ring"/>
    <property type="evidence" value="ECO:0007669"/>
    <property type="project" value="TreeGrafter"/>
</dbReference>
<dbReference type="InterPro" id="IPR008936">
    <property type="entry name" value="Rho_GTPase_activation_prot"/>
</dbReference>
<dbReference type="InterPro" id="IPR000048">
    <property type="entry name" value="IQ_motif_EF-hand-BS"/>
</dbReference>
<dbReference type="Pfam" id="PF03836">
    <property type="entry name" value="RasGAP_C"/>
    <property type="match status" value="1"/>
</dbReference>
<dbReference type="Pfam" id="PF00612">
    <property type="entry name" value="IQ"/>
    <property type="match status" value="1"/>
</dbReference>
<evidence type="ECO:0000313" key="5">
    <source>
        <dbReference type="EMBL" id="KAG7195715.1"/>
    </source>
</evidence>
<evidence type="ECO:0000256" key="1">
    <source>
        <dbReference type="SAM" id="Coils"/>
    </source>
</evidence>
<dbReference type="GeneID" id="66115472"/>
<evidence type="ECO:0000256" key="2">
    <source>
        <dbReference type="SAM" id="MobiDB-lite"/>
    </source>
</evidence>
<proteinExistence type="predicted"/>
<keyword evidence="6" id="KW-1185">Reference proteome</keyword>
<evidence type="ECO:0000313" key="6">
    <source>
        <dbReference type="Proteomes" id="UP000790833"/>
    </source>
</evidence>
<dbReference type="Gene3D" id="1.10.506.10">
    <property type="entry name" value="GTPase Activation - p120gap, domain 1"/>
    <property type="match status" value="1"/>
</dbReference>
<feature type="region of interest" description="Disordered" evidence="2">
    <location>
        <begin position="144"/>
        <end position="187"/>
    </location>
</feature>
<evidence type="ECO:0000259" key="3">
    <source>
        <dbReference type="PROSITE" id="PS50018"/>
    </source>
</evidence>
<feature type="compositionally biased region" description="Polar residues" evidence="2">
    <location>
        <begin position="22"/>
        <end position="39"/>
    </location>
</feature>
<dbReference type="EMBL" id="JAHMUF010000002">
    <property type="protein sequence ID" value="KAG7195715.1"/>
    <property type="molecule type" value="Genomic_DNA"/>
</dbReference>
<reference evidence="5" key="1">
    <citation type="submission" date="2021-03" db="EMBL/GenBank/DDBJ databases">
        <authorList>
            <person name="Palmer J.M."/>
        </authorList>
    </citation>
    <scope>NUCLEOTIDE SEQUENCE</scope>
    <source>
        <strain evidence="5">ARV_011</strain>
    </source>
</reference>